<organism evidence="2 3">
    <name type="scientific">Leifsonia xyli subsp. cynodontis DSM 46306</name>
    <dbReference type="NCBI Taxonomy" id="1389489"/>
    <lineage>
        <taxon>Bacteria</taxon>
        <taxon>Bacillati</taxon>
        <taxon>Actinomycetota</taxon>
        <taxon>Actinomycetes</taxon>
        <taxon>Micrococcales</taxon>
        <taxon>Microbacteriaceae</taxon>
        <taxon>Leifsonia</taxon>
    </lineage>
</organism>
<feature type="compositionally biased region" description="Basic and acidic residues" evidence="1">
    <location>
        <begin position="308"/>
        <end position="321"/>
    </location>
</feature>
<keyword evidence="3" id="KW-1185">Reference proteome</keyword>
<sequence>MRAQLGVAQAGECRLRPAGRGPAGQERRQRGGAGEVGIGVERDVDAVGEAAVDQLDQLARAAPVDAEVHGRVGQVQGAAGAARDLHHLGVGVQRARAVGALVRRVVPAVGGDHLAERDQFGGAREHPRHVGQPGGEAESALAHAAVDLLAHGGQLGGGRGTVAGADDVHADGALREEVSRVRRCPAAVNLGEVVRDAAPGEVEAFGDAVPAGDLLAHDRQRFVGHRGVGEPVLTEDLRGDPLRHLREVLRVGEHGEIRVGVHIDETGGDRESVRLHHLGSGRGDAAADPGDAATGHQDIPRRAGPARAVEDERAPEEEVARARGGKHAGHDTAAANSRARSVIASHSAAAMADALTTLEPAVAASAPAAIQAPALPASSPPDGTKGMLGNGPRKSLR</sequence>
<evidence type="ECO:0000256" key="1">
    <source>
        <dbReference type="SAM" id="MobiDB-lite"/>
    </source>
</evidence>
<evidence type="ECO:0000313" key="2">
    <source>
        <dbReference type="EMBL" id="AGW40353.1"/>
    </source>
</evidence>
<dbReference type="Proteomes" id="UP000016743">
    <property type="component" value="Chromosome"/>
</dbReference>
<evidence type="ECO:0000313" key="3">
    <source>
        <dbReference type="Proteomes" id="UP000016743"/>
    </source>
</evidence>
<dbReference type="EMBL" id="CP006734">
    <property type="protein sequence ID" value="AGW40353.1"/>
    <property type="molecule type" value="Genomic_DNA"/>
</dbReference>
<accession>U3PA70</accession>
<dbReference type="AlphaFoldDB" id="U3PA70"/>
<feature type="region of interest" description="Disordered" evidence="1">
    <location>
        <begin position="373"/>
        <end position="397"/>
    </location>
</feature>
<reference evidence="2 3" key="1">
    <citation type="journal article" date="2013" name="Genome Announc.">
        <title>Complete Genome Sequence of Leifsonia xyli subsp. cynodontis Strain DSM46306, a Gram-Positive Bacterial Pathogen of Grasses.</title>
        <authorList>
            <person name="Monteiro-Vitorello C.B."/>
            <person name="Zerillo M.M."/>
            <person name="Van Sluys M.A."/>
            <person name="Camargo L.E."/>
            <person name="Kitajima J.P."/>
        </authorList>
    </citation>
    <scope>NUCLEOTIDE SEQUENCE [LARGE SCALE GENOMIC DNA]</scope>
    <source>
        <strain evidence="2 3">DSM 46306</strain>
    </source>
</reference>
<name>U3PA70_LEIXC</name>
<dbReference type="KEGG" id="lxy:O159_00820"/>
<feature type="region of interest" description="Disordered" evidence="1">
    <location>
        <begin position="268"/>
        <end position="339"/>
    </location>
</feature>
<gene>
    <name evidence="2" type="ORF">O159_00820</name>
</gene>
<feature type="region of interest" description="Disordered" evidence="1">
    <location>
        <begin position="13"/>
        <end position="37"/>
    </location>
</feature>
<dbReference type="HOGENOM" id="CLU_694078_0_0_11"/>
<feature type="compositionally biased region" description="Low complexity" evidence="1">
    <location>
        <begin position="283"/>
        <end position="295"/>
    </location>
</feature>
<proteinExistence type="predicted"/>
<dbReference type="STRING" id="1389489.O159_00820"/>
<protein>
    <submittedName>
        <fullName evidence="2">Uncharacterized protein</fullName>
    </submittedName>
</protein>